<sequence>MAAARRATTSAIAVTSSRGEQGVEWSGLGQRASVRGPVSPCGFWLSLSVAGGVASALAPRGEP</sequence>
<dbReference type="AlphaFoldDB" id="A0A0A9BJV4"/>
<organism evidence="1">
    <name type="scientific">Arundo donax</name>
    <name type="common">Giant reed</name>
    <name type="synonym">Donax arundinaceus</name>
    <dbReference type="NCBI Taxonomy" id="35708"/>
    <lineage>
        <taxon>Eukaryota</taxon>
        <taxon>Viridiplantae</taxon>
        <taxon>Streptophyta</taxon>
        <taxon>Embryophyta</taxon>
        <taxon>Tracheophyta</taxon>
        <taxon>Spermatophyta</taxon>
        <taxon>Magnoliopsida</taxon>
        <taxon>Liliopsida</taxon>
        <taxon>Poales</taxon>
        <taxon>Poaceae</taxon>
        <taxon>PACMAD clade</taxon>
        <taxon>Arundinoideae</taxon>
        <taxon>Arundineae</taxon>
        <taxon>Arundo</taxon>
    </lineage>
</organism>
<proteinExistence type="predicted"/>
<dbReference type="EMBL" id="GBRH01233641">
    <property type="protein sequence ID" value="JAD64254.1"/>
    <property type="molecule type" value="Transcribed_RNA"/>
</dbReference>
<name>A0A0A9BJV4_ARUDO</name>
<reference evidence="1" key="2">
    <citation type="journal article" date="2015" name="Data Brief">
        <title>Shoot transcriptome of the giant reed, Arundo donax.</title>
        <authorList>
            <person name="Barrero R.A."/>
            <person name="Guerrero F.D."/>
            <person name="Moolhuijzen P."/>
            <person name="Goolsby J.A."/>
            <person name="Tidwell J."/>
            <person name="Bellgard S.E."/>
            <person name="Bellgard M.I."/>
        </authorList>
    </citation>
    <scope>NUCLEOTIDE SEQUENCE</scope>
    <source>
        <tissue evidence="1">Shoot tissue taken approximately 20 cm above the soil surface</tissue>
    </source>
</reference>
<protein>
    <submittedName>
        <fullName evidence="1">Uncharacterized protein</fullName>
    </submittedName>
</protein>
<accession>A0A0A9BJV4</accession>
<reference evidence="1" key="1">
    <citation type="submission" date="2014-09" db="EMBL/GenBank/DDBJ databases">
        <authorList>
            <person name="Magalhaes I.L.F."/>
            <person name="Oliveira U."/>
            <person name="Santos F.R."/>
            <person name="Vidigal T.H.D.A."/>
            <person name="Brescovit A.D."/>
            <person name="Santos A.J."/>
        </authorList>
    </citation>
    <scope>NUCLEOTIDE SEQUENCE</scope>
    <source>
        <tissue evidence="1">Shoot tissue taken approximately 20 cm above the soil surface</tissue>
    </source>
</reference>
<evidence type="ECO:0000313" key="1">
    <source>
        <dbReference type="EMBL" id="JAD64254.1"/>
    </source>
</evidence>